<keyword evidence="1" id="KW-0802">TPR repeat</keyword>
<dbReference type="SUPFAM" id="SSF82171">
    <property type="entry name" value="DPP6 N-terminal domain-like"/>
    <property type="match status" value="1"/>
</dbReference>
<dbReference type="PROSITE" id="PS50005">
    <property type="entry name" value="TPR"/>
    <property type="match status" value="1"/>
</dbReference>
<protein>
    <submittedName>
        <fullName evidence="2">PD40 domain-containing protein</fullName>
    </submittedName>
</protein>
<dbReference type="Pfam" id="PF07676">
    <property type="entry name" value="PD40"/>
    <property type="match status" value="3"/>
</dbReference>
<reference evidence="2 3" key="1">
    <citation type="submission" date="2020-10" db="EMBL/GenBank/DDBJ databases">
        <title>Complete genome sequence of Paludibaculum fermentans P105T, a facultatively anaerobic acidobacterium capable of dissimilatory Fe(III) reduction.</title>
        <authorList>
            <person name="Dedysh S.N."/>
            <person name="Beletsky A.V."/>
            <person name="Kulichevskaya I.S."/>
            <person name="Mardanov A.V."/>
            <person name="Ravin N.V."/>
        </authorList>
    </citation>
    <scope>NUCLEOTIDE SEQUENCE [LARGE SCALE GENOMIC DNA]</scope>
    <source>
        <strain evidence="2 3">P105</strain>
    </source>
</reference>
<dbReference type="InterPro" id="IPR019734">
    <property type="entry name" value="TPR_rpt"/>
</dbReference>
<dbReference type="KEGG" id="pfer:IRI77_02730"/>
<dbReference type="Proteomes" id="UP000593892">
    <property type="component" value="Chromosome"/>
</dbReference>
<dbReference type="InterPro" id="IPR011990">
    <property type="entry name" value="TPR-like_helical_dom_sf"/>
</dbReference>
<evidence type="ECO:0000313" key="2">
    <source>
        <dbReference type="EMBL" id="QOY88895.1"/>
    </source>
</evidence>
<dbReference type="SUPFAM" id="SSF48452">
    <property type="entry name" value="TPR-like"/>
    <property type="match status" value="1"/>
</dbReference>
<dbReference type="PANTHER" id="PTHR32161">
    <property type="entry name" value="DPP6 N-TERMINAL DOMAIN-LIKE PROTEIN"/>
    <property type="match status" value="1"/>
</dbReference>
<feature type="repeat" description="TPR" evidence="1">
    <location>
        <begin position="563"/>
        <end position="596"/>
    </location>
</feature>
<dbReference type="AlphaFoldDB" id="A0A7S7NS96"/>
<keyword evidence="3" id="KW-1185">Reference proteome</keyword>
<dbReference type="SMART" id="SM00028">
    <property type="entry name" value="TPR"/>
    <property type="match status" value="3"/>
</dbReference>
<gene>
    <name evidence="2" type="ORF">IRI77_02730</name>
</gene>
<dbReference type="PANTHER" id="PTHR32161:SF8">
    <property type="entry name" value="DPP6 N-TERMINAL DOMAIN-LIKE PROTEIN"/>
    <property type="match status" value="1"/>
</dbReference>
<name>A0A7S7NS96_PALFE</name>
<dbReference type="Gene3D" id="2.120.10.30">
    <property type="entry name" value="TolB, C-terminal domain"/>
    <property type="match status" value="1"/>
</dbReference>
<evidence type="ECO:0000256" key="1">
    <source>
        <dbReference type="PROSITE-ProRule" id="PRU00339"/>
    </source>
</evidence>
<dbReference type="Gene3D" id="1.25.40.10">
    <property type="entry name" value="Tetratricopeptide repeat domain"/>
    <property type="match status" value="2"/>
</dbReference>
<organism evidence="2 3">
    <name type="scientific">Paludibaculum fermentans</name>
    <dbReference type="NCBI Taxonomy" id="1473598"/>
    <lineage>
        <taxon>Bacteria</taxon>
        <taxon>Pseudomonadati</taxon>
        <taxon>Acidobacteriota</taxon>
        <taxon>Terriglobia</taxon>
        <taxon>Bryobacterales</taxon>
        <taxon>Bryobacteraceae</taxon>
        <taxon>Paludibaculum</taxon>
    </lineage>
</organism>
<dbReference type="InterPro" id="IPR011042">
    <property type="entry name" value="6-blade_b-propeller_TolB-like"/>
</dbReference>
<evidence type="ECO:0000313" key="3">
    <source>
        <dbReference type="Proteomes" id="UP000593892"/>
    </source>
</evidence>
<dbReference type="RefSeq" id="WP_194450558.1">
    <property type="nucleotide sequence ID" value="NZ_CP063849.1"/>
</dbReference>
<dbReference type="InterPro" id="IPR011659">
    <property type="entry name" value="WD40"/>
</dbReference>
<proteinExistence type="predicted"/>
<accession>A0A7S7NS96</accession>
<dbReference type="EMBL" id="CP063849">
    <property type="protein sequence ID" value="QOY88895.1"/>
    <property type="molecule type" value="Genomic_DNA"/>
</dbReference>
<sequence>MPVETDPGNIQPLSPYAVRLVKWRVRAVNEPRSRVVMEGLPVCANCHSFSADGRVMGMDLDGLRKNKGRYFLAEAGRDVTVRNQDVIQWTSEQGRLENAIRVGFMSQVSPKGDAVVTTIDTPGATSSNYYVANFTDYRFLQVFFPTRGRLAWYSRASGVLKPLPGADDPAYVHFGAVWSPDGRSLVFARARAQDPNPAGHPVARFANDPNELQIRYDLYRIPFNGGQGGVAEPVEGASNNGMSNTFPKLSPDGRWLVFVQSRNGQLMRPDSQLYIVPAAGGQARRMNCNTALMNSWHSFSPNGRWMVFSSKARSPYTQMYLTHIGDDGMDTPPILIENSTAANRAVNLPEFVNGQAGGLRSIGGPALEYYRLYDRAVFFEKAKRYEEAAGKWRELLEVAPADEEVRRRLGMMLLLAGRRAEASTVLGAGKSGESPLVRAIRLLESGQDAGPVAVSATPNAQEHYYLALVALRRSEKEAAEAHLRQALVLNADYAEAHQSLAENIAIPVEALAHWRETIRLRPNNAQALRGAAWILATNQELRNGPEAVVLAVRALLLTNAENAQVLDTLAAAYAEANRFEDAAATVRRALAAKPADAALLQKRLERYLARQPWRE</sequence>